<gene>
    <name evidence="1" type="ORF">S03H2_61074</name>
</gene>
<comment type="caution">
    <text evidence="1">The sequence shown here is derived from an EMBL/GenBank/DDBJ whole genome shotgun (WGS) entry which is preliminary data.</text>
</comment>
<sequence length="199" mass="21346">VKTPELNLAMEQFAISAEDNFVRVMDSLGIFVDDSQAKGEQYKEIMGGMTEAQQEFSAIALGELMNMEAGLKGMVDAVLGSFEKWALGAVLKSTMALAFPANLLASAVAIAAVKALFAEIKGMEAGGWVGLHGPEIIKVGERGPEYVTSNSQVSNVYNQTGGARAVFNLYITTPGGVNAERLFDDMEREAKRRGYKING</sequence>
<name>X1JGP0_9ZZZZ</name>
<dbReference type="EMBL" id="BARU01039400">
    <property type="protein sequence ID" value="GAH80690.1"/>
    <property type="molecule type" value="Genomic_DNA"/>
</dbReference>
<reference evidence="1" key="1">
    <citation type="journal article" date="2014" name="Front. Microbiol.">
        <title>High frequency of phylogenetically diverse reductive dehalogenase-homologous genes in deep subseafloor sedimentary metagenomes.</title>
        <authorList>
            <person name="Kawai M."/>
            <person name="Futagami T."/>
            <person name="Toyoda A."/>
            <person name="Takaki Y."/>
            <person name="Nishi S."/>
            <person name="Hori S."/>
            <person name="Arai W."/>
            <person name="Tsubouchi T."/>
            <person name="Morono Y."/>
            <person name="Uchiyama I."/>
            <person name="Ito T."/>
            <person name="Fujiyama A."/>
            <person name="Inagaki F."/>
            <person name="Takami H."/>
        </authorList>
    </citation>
    <scope>NUCLEOTIDE SEQUENCE</scope>
    <source>
        <strain evidence="1">Expedition CK06-06</strain>
    </source>
</reference>
<proteinExistence type="predicted"/>
<feature type="non-terminal residue" evidence="1">
    <location>
        <position position="1"/>
    </location>
</feature>
<accession>X1JGP0</accession>
<dbReference type="AlphaFoldDB" id="X1JGP0"/>
<organism evidence="1">
    <name type="scientific">marine sediment metagenome</name>
    <dbReference type="NCBI Taxonomy" id="412755"/>
    <lineage>
        <taxon>unclassified sequences</taxon>
        <taxon>metagenomes</taxon>
        <taxon>ecological metagenomes</taxon>
    </lineage>
</organism>
<protein>
    <submittedName>
        <fullName evidence="1">Uncharacterized protein</fullName>
    </submittedName>
</protein>
<evidence type="ECO:0000313" key="1">
    <source>
        <dbReference type="EMBL" id="GAH80690.1"/>
    </source>
</evidence>